<dbReference type="AlphaFoldDB" id="A0A183K059"/>
<evidence type="ECO:0000313" key="3">
    <source>
        <dbReference type="WBParaSite" id="SCUD_0000836801-mRNA-1"/>
    </source>
</evidence>
<evidence type="ECO:0000313" key="1">
    <source>
        <dbReference type="EMBL" id="VDP30407.1"/>
    </source>
</evidence>
<dbReference type="Proteomes" id="UP000279833">
    <property type="component" value="Unassembled WGS sequence"/>
</dbReference>
<accession>A0A183K059</accession>
<keyword evidence="2" id="KW-1185">Reference proteome</keyword>
<gene>
    <name evidence="1" type="ORF">SCUD_LOCUS8368</name>
</gene>
<evidence type="ECO:0000313" key="2">
    <source>
        <dbReference type="Proteomes" id="UP000279833"/>
    </source>
</evidence>
<reference evidence="1 2" key="2">
    <citation type="submission" date="2018-11" db="EMBL/GenBank/DDBJ databases">
        <authorList>
            <consortium name="Pathogen Informatics"/>
        </authorList>
    </citation>
    <scope>NUCLEOTIDE SEQUENCE [LARGE SCALE GENOMIC DNA]</scope>
    <source>
        <strain evidence="1">Dakar</strain>
        <strain evidence="2">Dakar, Senegal</strain>
    </source>
</reference>
<dbReference type="EMBL" id="UZAK01032713">
    <property type="protein sequence ID" value="VDP30407.1"/>
    <property type="molecule type" value="Genomic_DNA"/>
</dbReference>
<proteinExistence type="predicted"/>
<dbReference type="WBParaSite" id="SCUD_0000836801-mRNA-1">
    <property type="protein sequence ID" value="SCUD_0000836801-mRNA-1"/>
    <property type="gene ID" value="SCUD_0000836801"/>
</dbReference>
<name>A0A183K059_9TREM</name>
<organism evidence="3">
    <name type="scientific">Schistosoma curassoni</name>
    <dbReference type="NCBI Taxonomy" id="6186"/>
    <lineage>
        <taxon>Eukaryota</taxon>
        <taxon>Metazoa</taxon>
        <taxon>Spiralia</taxon>
        <taxon>Lophotrochozoa</taxon>
        <taxon>Platyhelminthes</taxon>
        <taxon>Trematoda</taxon>
        <taxon>Digenea</taxon>
        <taxon>Strigeidida</taxon>
        <taxon>Schistosomatoidea</taxon>
        <taxon>Schistosomatidae</taxon>
        <taxon>Schistosoma</taxon>
    </lineage>
</organism>
<protein>
    <submittedName>
        <fullName evidence="3">Mutator family transposase</fullName>
    </submittedName>
</protein>
<sequence>MEEQAVTTEKAATEGSIRQLYDAMKKLAEKYSKPEIPVKDKEGKKITGFQEQRNRWVEYFEELLNKPAPLDPPDIEAALTNLPINVTLPTIEEIRMAIRQIKNWKAAGSDNVLAEALKSGIELIANMLHTLVRKIWKEEQMPMD</sequence>
<reference evidence="3" key="1">
    <citation type="submission" date="2016-06" db="UniProtKB">
        <authorList>
            <consortium name="WormBaseParasite"/>
        </authorList>
    </citation>
    <scope>IDENTIFICATION</scope>
</reference>